<dbReference type="FunCoup" id="A0A7R8YN38">
    <property type="interactions" value="755"/>
</dbReference>
<gene>
    <name evidence="3" type="ORF">HERILL_LOCUS2116</name>
</gene>
<feature type="domain" description="DUF4460" evidence="1">
    <location>
        <begin position="24"/>
        <end position="126"/>
    </location>
</feature>
<dbReference type="PANTHER" id="PTHR31596:SF1">
    <property type="entry name" value="T-CELL ACTIVATION INHIBITOR, MITOCHONDRIAL"/>
    <property type="match status" value="1"/>
</dbReference>
<evidence type="ECO:0000313" key="3">
    <source>
        <dbReference type="EMBL" id="CAD7078871.1"/>
    </source>
</evidence>
<evidence type="ECO:0000313" key="4">
    <source>
        <dbReference type="Proteomes" id="UP000594454"/>
    </source>
</evidence>
<name>A0A7R8YN38_HERIL</name>
<evidence type="ECO:0000259" key="1">
    <source>
        <dbReference type="Pfam" id="PF14687"/>
    </source>
</evidence>
<dbReference type="OrthoDB" id="4238at2759"/>
<dbReference type="InParanoid" id="A0A7R8YN38"/>
<dbReference type="Proteomes" id="UP000594454">
    <property type="component" value="Chromosome 1"/>
</dbReference>
<dbReference type="InterPro" id="IPR027989">
    <property type="entry name" value="DUF4461"/>
</dbReference>
<evidence type="ECO:0008006" key="5">
    <source>
        <dbReference type="Google" id="ProtNLM"/>
    </source>
</evidence>
<dbReference type="InterPro" id="IPR027986">
    <property type="entry name" value="TCAIM"/>
</dbReference>
<protein>
    <recommendedName>
        <fullName evidence="5">T-cell activation inhibitor, mitochondrial</fullName>
    </recommendedName>
</protein>
<dbReference type="Pfam" id="PF14687">
    <property type="entry name" value="DUF4460"/>
    <property type="match status" value="1"/>
</dbReference>
<sequence>MLMCFRCYYRRNGSSGVFNQIKGMRSISSSEIATALRPFYFVVHPDLFGQHPEQRSVNEESLKNLSAHIEALQQKRSGHVAPKELPFYVRHSDVEKRDTFKLVKISLGRSNDTKVVIKRILESCNLPTDYVDKIKAVSKADGTSNSPFDDLSRFYDIDENSNQNPFRDINFSSDFVEFEKNFRARKENEEKTLKGWLNNNVSTAHERSKGIEELKEEVYKQQEEIVKRLGLVEVRYDCGWNFEHYRGCLKTLERLANLHEKHMHALKGRVVVFAPFTGVSREGHIMLYTGDVLNNWIDFIRNIPKHDVYLKRIPAYEIALSQVLRDIKIGRRKFMPKAQAGDYAGHLRKVTTTLLDYLSTKKYPKSWPESLSEYEIVIESEAGPLMVSPTGQFIAPSTCPGVILVDFITNHLGEAKEKTIQYDSNKYIERELHGRCINQLELQSLNKDDSVTPDKMIKCLNRLLTQDLKNLVRLNLNITNYYSVLSDGTVCIPWDWKD</sequence>
<dbReference type="InterPro" id="IPR028031">
    <property type="entry name" value="DUF4460"/>
</dbReference>
<dbReference type="GO" id="GO:0005739">
    <property type="term" value="C:mitochondrion"/>
    <property type="evidence" value="ECO:0007669"/>
    <property type="project" value="TreeGrafter"/>
</dbReference>
<organism evidence="3 4">
    <name type="scientific">Hermetia illucens</name>
    <name type="common">Black soldier fly</name>
    <dbReference type="NCBI Taxonomy" id="343691"/>
    <lineage>
        <taxon>Eukaryota</taxon>
        <taxon>Metazoa</taxon>
        <taxon>Ecdysozoa</taxon>
        <taxon>Arthropoda</taxon>
        <taxon>Hexapoda</taxon>
        <taxon>Insecta</taxon>
        <taxon>Pterygota</taxon>
        <taxon>Neoptera</taxon>
        <taxon>Endopterygota</taxon>
        <taxon>Diptera</taxon>
        <taxon>Brachycera</taxon>
        <taxon>Stratiomyomorpha</taxon>
        <taxon>Stratiomyidae</taxon>
        <taxon>Hermetiinae</taxon>
        <taxon>Hermetia</taxon>
    </lineage>
</organism>
<accession>A0A7R8YN38</accession>
<keyword evidence="4" id="KW-1185">Reference proteome</keyword>
<reference evidence="3 4" key="1">
    <citation type="submission" date="2020-11" db="EMBL/GenBank/DDBJ databases">
        <authorList>
            <person name="Wallbank WR R."/>
            <person name="Pardo Diaz C."/>
            <person name="Kozak K."/>
            <person name="Martin S."/>
            <person name="Jiggins C."/>
            <person name="Moest M."/>
            <person name="Warren A I."/>
            <person name="Generalovic N T."/>
            <person name="Byers J.R.P. K."/>
            <person name="Montejo-Kovacevich G."/>
            <person name="Yen C E."/>
        </authorList>
    </citation>
    <scope>NUCLEOTIDE SEQUENCE [LARGE SCALE GENOMIC DNA]</scope>
</reference>
<dbReference type="OMA" id="KLHISHY"/>
<dbReference type="PANTHER" id="PTHR31596">
    <property type="entry name" value="T-CELL ACTIVATION INHIBITOR, MITOCHONDRIAL"/>
    <property type="match status" value="1"/>
</dbReference>
<evidence type="ECO:0000259" key="2">
    <source>
        <dbReference type="Pfam" id="PF14688"/>
    </source>
</evidence>
<dbReference type="Pfam" id="PF14688">
    <property type="entry name" value="DUF4461"/>
    <property type="match status" value="1"/>
</dbReference>
<proteinExistence type="predicted"/>
<dbReference type="EMBL" id="LR899009">
    <property type="protein sequence ID" value="CAD7078871.1"/>
    <property type="molecule type" value="Genomic_DNA"/>
</dbReference>
<dbReference type="AlphaFoldDB" id="A0A7R8YN38"/>
<feature type="domain" description="DUF4461" evidence="2">
    <location>
        <begin position="191"/>
        <end position="497"/>
    </location>
</feature>